<protein>
    <submittedName>
        <fullName evidence="1">Uncharacterized protein</fullName>
    </submittedName>
</protein>
<name>A0AAV4F8N7_9GAST</name>
<dbReference type="Proteomes" id="UP000762676">
    <property type="component" value="Unassembled WGS sequence"/>
</dbReference>
<organism evidence="1 2">
    <name type="scientific">Elysia marginata</name>
    <dbReference type="NCBI Taxonomy" id="1093978"/>
    <lineage>
        <taxon>Eukaryota</taxon>
        <taxon>Metazoa</taxon>
        <taxon>Spiralia</taxon>
        <taxon>Lophotrochozoa</taxon>
        <taxon>Mollusca</taxon>
        <taxon>Gastropoda</taxon>
        <taxon>Heterobranchia</taxon>
        <taxon>Euthyneura</taxon>
        <taxon>Panpulmonata</taxon>
        <taxon>Sacoglossa</taxon>
        <taxon>Placobranchoidea</taxon>
        <taxon>Plakobranchidae</taxon>
        <taxon>Elysia</taxon>
    </lineage>
</organism>
<sequence length="113" mass="12705">MSIRDLGEVESNRLHQSGINIRDLSNSLHQSVMSIRDLGEVESNSLHQSGINIRDLSKVESNSLHQSGINIRDHSKVESNSLHQSVNAGTEPVRALPYITLSWQRIKTIFFKT</sequence>
<evidence type="ECO:0000313" key="1">
    <source>
        <dbReference type="EMBL" id="GFR69742.1"/>
    </source>
</evidence>
<accession>A0AAV4F8N7</accession>
<proteinExistence type="predicted"/>
<reference evidence="1 2" key="1">
    <citation type="journal article" date="2021" name="Elife">
        <title>Chloroplast acquisition without the gene transfer in kleptoplastic sea slugs, Plakobranchus ocellatus.</title>
        <authorList>
            <person name="Maeda T."/>
            <person name="Takahashi S."/>
            <person name="Yoshida T."/>
            <person name="Shimamura S."/>
            <person name="Takaki Y."/>
            <person name="Nagai Y."/>
            <person name="Toyoda A."/>
            <person name="Suzuki Y."/>
            <person name="Arimoto A."/>
            <person name="Ishii H."/>
            <person name="Satoh N."/>
            <person name="Nishiyama T."/>
            <person name="Hasebe M."/>
            <person name="Maruyama T."/>
            <person name="Minagawa J."/>
            <person name="Obokata J."/>
            <person name="Shigenobu S."/>
        </authorList>
    </citation>
    <scope>NUCLEOTIDE SEQUENCE [LARGE SCALE GENOMIC DNA]</scope>
</reference>
<dbReference type="AlphaFoldDB" id="A0AAV4F8N7"/>
<keyword evidence="2" id="KW-1185">Reference proteome</keyword>
<evidence type="ECO:0000313" key="2">
    <source>
        <dbReference type="Proteomes" id="UP000762676"/>
    </source>
</evidence>
<dbReference type="EMBL" id="BMAT01011274">
    <property type="protein sequence ID" value="GFR69742.1"/>
    <property type="molecule type" value="Genomic_DNA"/>
</dbReference>
<gene>
    <name evidence="1" type="ORF">ElyMa_005639400</name>
</gene>
<comment type="caution">
    <text evidence="1">The sequence shown here is derived from an EMBL/GenBank/DDBJ whole genome shotgun (WGS) entry which is preliminary data.</text>
</comment>